<gene>
    <name evidence="2" type="ORF">N0F65_004463</name>
</gene>
<dbReference type="Proteomes" id="UP001146120">
    <property type="component" value="Unassembled WGS sequence"/>
</dbReference>
<comment type="caution">
    <text evidence="2">The sequence shown here is derived from an EMBL/GenBank/DDBJ whole genome shotgun (WGS) entry which is preliminary data.</text>
</comment>
<reference evidence="2" key="1">
    <citation type="submission" date="2022-11" db="EMBL/GenBank/DDBJ databases">
        <authorList>
            <person name="Morgan W.R."/>
            <person name="Tartar A."/>
        </authorList>
    </citation>
    <scope>NUCLEOTIDE SEQUENCE</scope>
    <source>
        <strain evidence="2">ARSEF 373</strain>
    </source>
</reference>
<proteinExistence type="predicted"/>
<dbReference type="AlphaFoldDB" id="A0AAV2ZBL3"/>
<feature type="region of interest" description="Disordered" evidence="1">
    <location>
        <begin position="1"/>
        <end position="30"/>
    </location>
</feature>
<evidence type="ECO:0000256" key="1">
    <source>
        <dbReference type="SAM" id="MobiDB-lite"/>
    </source>
</evidence>
<keyword evidence="3" id="KW-1185">Reference proteome</keyword>
<feature type="compositionally biased region" description="Polar residues" evidence="1">
    <location>
        <begin position="1"/>
        <end position="11"/>
    </location>
</feature>
<organism evidence="2 3">
    <name type="scientific">Lagenidium giganteum</name>
    <dbReference type="NCBI Taxonomy" id="4803"/>
    <lineage>
        <taxon>Eukaryota</taxon>
        <taxon>Sar</taxon>
        <taxon>Stramenopiles</taxon>
        <taxon>Oomycota</taxon>
        <taxon>Peronosporomycetes</taxon>
        <taxon>Pythiales</taxon>
        <taxon>Pythiaceae</taxon>
    </lineage>
</organism>
<accession>A0AAV2ZBL3</accession>
<protein>
    <submittedName>
        <fullName evidence="2">Uncharacterized protein</fullName>
    </submittedName>
</protein>
<reference evidence="2" key="2">
    <citation type="journal article" date="2023" name="Microbiol Resour">
        <title>Decontamination and Annotation of the Draft Genome Sequence of the Oomycete Lagenidium giganteum ARSEF 373.</title>
        <authorList>
            <person name="Morgan W.R."/>
            <person name="Tartar A."/>
        </authorList>
    </citation>
    <scope>NUCLEOTIDE SEQUENCE</scope>
    <source>
        <strain evidence="2">ARSEF 373</strain>
    </source>
</reference>
<sequence length="158" mass="17334">MSESCDSNASKAETAAEDGHSSCQASSDETERATTAAILKTPIKVPELKAVHRSWVKIDAYLKQYMRETNQIIGVRETTSCKLRNKRLASPQQRKRGTVCPMHRRSRSRTSACFCAHMAGRRRIDPRGSDHADIFSTLGASFALSSNLSETTATEAGT</sequence>
<dbReference type="EMBL" id="DAKRPA010000005">
    <property type="protein sequence ID" value="DBA04826.1"/>
    <property type="molecule type" value="Genomic_DNA"/>
</dbReference>
<name>A0AAV2ZBL3_9STRA</name>
<evidence type="ECO:0000313" key="3">
    <source>
        <dbReference type="Proteomes" id="UP001146120"/>
    </source>
</evidence>
<evidence type="ECO:0000313" key="2">
    <source>
        <dbReference type="EMBL" id="DBA04826.1"/>
    </source>
</evidence>